<dbReference type="GeneID" id="39600088"/>
<dbReference type="AlphaFoldDB" id="A0A443HRI1"/>
<feature type="region of interest" description="Disordered" evidence="1">
    <location>
        <begin position="53"/>
        <end position="92"/>
    </location>
</feature>
<evidence type="ECO:0000313" key="3">
    <source>
        <dbReference type="EMBL" id="RWQ94411.1"/>
    </source>
</evidence>
<dbReference type="EMBL" id="RCNU01000007">
    <property type="protein sequence ID" value="RWQ94411.1"/>
    <property type="molecule type" value="Genomic_DNA"/>
</dbReference>
<comment type="caution">
    <text evidence="3">The sequence shown here is derived from an EMBL/GenBank/DDBJ whole genome shotgun (WGS) entry which is preliminary data.</text>
</comment>
<reference evidence="3 4" key="1">
    <citation type="journal article" date="2018" name="Front. Microbiol.">
        <title>Genomic and genetic insights into a cosmopolitan fungus, Paecilomyces variotii (Eurotiales).</title>
        <authorList>
            <person name="Urquhart A.S."/>
            <person name="Mondo S.J."/>
            <person name="Makela M.R."/>
            <person name="Hane J.K."/>
            <person name="Wiebenga A."/>
            <person name="He G."/>
            <person name="Mihaltcheva S."/>
            <person name="Pangilinan J."/>
            <person name="Lipzen A."/>
            <person name="Barry K."/>
            <person name="de Vries R.P."/>
            <person name="Grigoriev I.V."/>
            <person name="Idnurm A."/>
        </authorList>
    </citation>
    <scope>NUCLEOTIDE SEQUENCE [LARGE SCALE GENOMIC DNA]</scope>
    <source>
        <strain evidence="3 4">CBS 101075</strain>
    </source>
</reference>
<dbReference type="VEuPathDB" id="FungiDB:C8Q69DRAFT_470107"/>
<dbReference type="RefSeq" id="XP_028484056.1">
    <property type="nucleotide sequence ID" value="XM_028630811.1"/>
</dbReference>
<evidence type="ECO:0000256" key="1">
    <source>
        <dbReference type="SAM" id="MobiDB-lite"/>
    </source>
</evidence>
<accession>A0A443HRI1</accession>
<keyword evidence="4" id="KW-1185">Reference proteome</keyword>
<keyword evidence="2" id="KW-1133">Transmembrane helix</keyword>
<name>A0A443HRI1_BYSSP</name>
<protein>
    <submittedName>
        <fullName evidence="3">Uncharacterized protein</fullName>
    </submittedName>
</protein>
<proteinExistence type="predicted"/>
<feature type="transmembrane region" description="Helical" evidence="2">
    <location>
        <begin position="106"/>
        <end position="125"/>
    </location>
</feature>
<gene>
    <name evidence="3" type="ORF">C8Q69DRAFT_470107</name>
</gene>
<sequence length="173" mass="19882">MRNLMPKYLFPYRFPFSRYHLIQSRSYSVPISAADRNYNAPVSSAEQTAEIVPPKDFAYQRKPDERPISPEEKTEEIIPSSKPPEQKEDGRTRYAGDIGLREVSPLAMLLLAGGAACGVSGYFYLSAFERSQDRELGRIMAVIDKQDELQRVNIEKHEREIGELRERVARMEK</sequence>
<evidence type="ECO:0000313" key="4">
    <source>
        <dbReference type="Proteomes" id="UP000283841"/>
    </source>
</evidence>
<dbReference type="Proteomes" id="UP000283841">
    <property type="component" value="Unassembled WGS sequence"/>
</dbReference>
<keyword evidence="2" id="KW-0472">Membrane</keyword>
<keyword evidence="2" id="KW-0812">Transmembrane</keyword>
<evidence type="ECO:0000256" key="2">
    <source>
        <dbReference type="SAM" id="Phobius"/>
    </source>
</evidence>
<feature type="compositionally biased region" description="Basic and acidic residues" evidence="1">
    <location>
        <begin position="58"/>
        <end position="76"/>
    </location>
</feature>
<organism evidence="3 4">
    <name type="scientific">Byssochlamys spectabilis</name>
    <name type="common">Paecilomyces variotii</name>
    <dbReference type="NCBI Taxonomy" id="264951"/>
    <lineage>
        <taxon>Eukaryota</taxon>
        <taxon>Fungi</taxon>
        <taxon>Dikarya</taxon>
        <taxon>Ascomycota</taxon>
        <taxon>Pezizomycotina</taxon>
        <taxon>Eurotiomycetes</taxon>
        <taxon>Eurotiomycetidae</taxon>
        <taxon>Eurotiales</taxon>
        <taxon>Thermoascaceae</taxon>
        <taxon>Paecilomyces</taxon>
    </lineage>
</organism>